<proteinExistence type="predicted"/>
<reference evidence="3" key="1">
    <citation type="submission" date="2024-05" db="EMBL/GenBank/DDBJ databases">
        <title>Isolation and characterization of Sporomusa carbonis sp. nov., a carboxydotrophic hydrogenogen in the genus of Sporomusa isolated from a charcoal burning pile.</title>
        <authorList>
            <person name="Boeer T."/>
            <person name="Rosenbaum F."/>
            <person name="Eysell L."/>
            <person name="Mueller V."/>
            <person name="Daniel R."/>
            <person name="Poehlein A."/>
        </authorList>
    </citation>
    <scope>NUCLEOTIDE SEQUENCE [LARGE SCALE GENOMIC DNA]</scope>
    <source>
        <strain evidence="3">DSM 3132</strain>
    </source>
</reference>
<sequence>MVNDVLAAIKRRRSIRAFTEAPVTVEEVQTVLEAAVYAPSAGNQQLWHFTVIQNQQLLADLNVRAKAGAAQIDNEHIQQLAKNEKFNIFYGASTVILVSGKVDGMAIEADCAAATQNILLAAESIGLGACWINLILFAFAGEAGKQFSQQLGLPPRYKPFYSVALGHKKVDSVNIPHRKKDVVNYIK</sequence>
<dbReference type="Gene3D" id="3.40.109.10">
    <property type="entry name" value="NADH Oxidase"/>
    <property type="match status" value="1"/>
</dbReference>
<gene>
    <name evidence="3" type="primary">nfrA1_1</name>
    <name evidence="3" type="ORF">SPACI_011560</name>
</gene>
<name>A0ABZ3IZM3_SPOA4</name>
<keyword evidence="4" id="KW-1185">Reference proteome</keyword>
<dbReference type="InterPro" id="IPR029479">
    <property type="entry name" value="Nitroreductase"/>
</dbReference>
<dbReference type="RefSeq" id="WP_093795977.1">
    <property type="nucleotide sequence ID" value="NZ_CP155571.1"/>
</dbReference>
<dbReference type="PANTHER" id="PTHR23026:SF125">
    <property type="entry name" value="OXYGEN-INSENSITIVE NAD(P)H NITROREDUCTASE"/>
    <property type="match status" value="1"/>
</dbReference>
<dbReference type="GO" id="GO:0052873">
    <property type="term" value="F:FMN reductase (NADPH) activity"/>
    <property type="evidence" value="ECO:0007669"/>
    <property type="project" value="UniProtKB-EC"/>
</dbReference>
<dbReference type="Pfam" id="PF00881">
    <property type="entry name" value="Nitroreductase"/>
    <property type="match status" value="1"/>
</dbReference>
<keyword evidence="1" id="KW-0520">NAD</keyword>
<dbReference type="EMBL" id="CP155571">
    <property type="protein sequence ID" value="XFO71141.1"/>
    <property type="molecule type" value="Genomic_DNA"/>
</dbReference>
<dbReference type="SUPFAM" id="SSF55469">
    <property type="entry name" value="FMN-dependent nitroreductase-like"/>
    <property type="match status" value="1"/>
</dbReference>
<evidence type="ECO:0000313" key="3">
    <source>
        <dbReference type="EMBL" id="XFO71141.1"/>
    </source>
</evidence>
<organism evidence="3 4">
    <name type="scientific">Sporomusa acidovorans (strain ATCC 49682 / DSM 3132 / Mol)</name>
    <dbReference type="NCBI Taxonomy" id="1123286"/>
    <lineage>
        <taxon>Bacteria</taxon>
        <taxon>Bacillati</taxon>
        <taxon>Bacillota</taxon>
        <taxon>Negativicutes</taxon>
        <taxon>Selenomonadales</taxon>
        <taxon>Sporomusaceae</taxon>
        <taxon>Sporomusa</taxon>
    </lineage>
</organism>
<evidence type="ECO:0000259" key="2">
    <source>
        <dbReference type="Pfam" id="PF00881"/>
    </source>
</evidence>
<dbReference type="InterPro" id="IPR000415">
    <property type="entry name" value="Nitroreductase-like"/>
</dbReference>
<evidence type="ECO:0000313" key="4">
    <source>
        <dbReference type="Proteomes" id="UP000216052"/>
    </source>
</evidence>
<dbReference type="PANTHER" id="PTHR23026">
    <property type="entry name" value="NADPH NITROREDUCTASE"/>
    <property type="match status" value="1"/>
</dbReference>
<evidence type="ECO:0000256" key="1">
    <source>
        <dbReference type="ARBA" id="ARBA00023027"/>
    </source>
</evidence>
<dbReference type="Proteomes" id="UP000216052">
    <property type="component" value="Chromosome"/>
</dbReference>
<dbReference type="InterPro" id="IPR050627">
    <property type="entry name" value="Nitroreductase/BluB"/>
</dbReference>
<feature type="domain" description="Nitroreductase" evidence="2">
    <location>
        <begin position="9"/>
        <end position="167"/>
    </location>
</feature>
<dbReference type="EC" id="1.5.1.38" evidence="3"/>
<keyword evidence="3" id="KW-0560">Oxidoreductase</keyword>
<accession>A0ABZ3IZM3</accession>
<protein>
    <submittedName>
        <fullName evidence="3">FMN reductase (NADPH)</fullName>
        <ecNumber evidence="3">1.5.1.38</ecNumber>
    </submittedName>
</protein>